<dbReference type="Pfam" id="PF23958">
    <property type="entry name" value="DUF7287"/>
    <property type="match status" value="1"/>
</dbReference>
<evidence type="ECO:0000313" key="3">
    <source>
        <dbReference type="Proteomes" id="UP000315385"/>
    </source>
</evidence>
<dbReference type="InterPro" id="IPR056613">
    <property type="entry name" value="DUF7287"/>
</dbReference>
<organism evidence="2 3">
    <name type="scientific">Halonotius roseus</name>
    <dbReference type="NCBI Taxonomy" id="2511997"/>
    <lineage>
        <taxon>Archaea</taxon>
        <taxon>Methanobacteriati</taxon>
        <taxon>Methanobacteriota</taxon>
        <taxon>Stenosarchaea group</taxon>
        <taxon>Halobacteria</taxon>
        <taxon>Halobacteriales</taxon>
        <taxon>Haloferacaceae</taxon>
        <taxon>Halonotius</taxon>
    </lineage>
</organism>
<feature type="transmembrane region" description="Helical" evidence="1">
    <location>
        <begin position="21"/>
        <end position="41"/>
    </location>
</feature>
<keyword evidence="3" id="KW-1185">Reference proteome</keyword>
<keyword evidence="1" id="KW-1133">Transmembrane helix</keyword>
<evidence type="ECO:0000313" key="2">
    <source>
        <dbReference type="EMBL" id="TQQ80159.1"/>
    </source>
</evidence>
<gene>
    <name evidence="2" type="ORF">EWF95_06590</name>
</gene>
<keyword evidence="1" id="KW-0472">Membrane</keyword>
<dbReference type="OrthoDB" id="125215at2157"/>
<keyword evidence="1" id="KW-0812">Transmembrane</keyword>
<sequence length="174" mass="18495">MWQARFSNSQSRGQTTIDYTIGIVLFISVIGGVFLLLPTVFEPFSTSTTAETIIADQIATQLTTELLQAEDPGTVDAVCTAAFFGGNTSLDETCSFTADDSVTTIVGLDNTTSTSIYIHEVREGGAGGSAATTTVDGVSYDLQRNTGETGRNTAVATRTVRLNGEIHRLSVEVW</sequence>
<protein>
    <submittedName>
        <fullName evidence="2">Uncharacterized protein</fullName>
    </submittedName>
</protein>
<name>A0A544QML1_9EURY</name>
<dbReference type="RefSeq" id="WP_142443282.1">
    <property type="nucleotide sequence ID" value="NZ_SESI01000002.1"/>
</dbReference>
<dbReference type="EMBL" id="SESI01000002">
    <property type="protein sequence ID" value="TQQ80159.1"/>
    <property type="molecule type" value="Genomic_DNA"/>
</dbReference>
<proteinExistence type="predicted"/>
<reference evidence="2 3" key="1">
    <citation type="submission" date="2019-02" db="EMBL/GenBank/DDBJ databases">
        <title>Halonotius sp. a new haloqrchaeon isolated from saline water.</title>
        <authorList>
            <person name="Duran-Viseras A."/>
            <person name="Sanchez-Porro C."/>
            <person name="Ventosa A."/>
        </authorList>
    </citation>
    <scope>NUCLEOTIDE SEQUENCE [LARGE SCALE GENOMIC DNA]</scope>
    <source>
        <strain evidence="2 3">F9-27</strain>
    </source>
</reference>
<dbReference type="AlphaFoldDB" id="A0A544QML1"/>
<dbReference type="Proteomes" id="UP000315385">
    <property type="component" value="Unassembled WGS sequence"/>
</dbReference>
<evidence type="ECO:0000256" key="1">
    <source>
        <dbReference type="SAM" id="Phobius"/>
    </source>
</evidence>
<comment type="caution">
    <text evidence="2">The sequence shown here is derived from an EMBL/GenBank/DDBJ whole genome shotgun (WGS) entry which is preliminary data.</text>
</comment>
<accession>A0A544QML1</accession>